<dbReference type="AlphaFoldDB" id="A0A0F9NA30"/>
<dbReference type="EMBL" id="LAZR01003618">
    <property type="protein sequence ID" value="KKN16395.1"/>
    <property type="molecule type" value="Genomic_DNA"/>
</dbReference>
<reference evidence="1" key="1">
    <citation type="journal article" date="2015" name="Nature">
        <title>Complex archaea that bridge the gap between prokaryotes and eukaryotes.</title>
        <authorList>
            <person name="Spang A."/>
            <person name="Saw J.H."/>
            <person name="Jorgensen S.L."/>
            <person name="Zaremba-Niedzwiedzka K."/>
            <person name="Martijn J."/>
            <person name="Lind A.E."/>
            <person name="van Eijk R."/>
            <person name="Schleper C."/>
            <person name="Guy L."/>
            <person name="Ettema T.J."/>
        </authorList>
    </citation>
    <scope>NUCLEOTIDE SEQUENCE</scope>
</reference>
<accession>A0A0F9NA30</accession>
<organism evidence="1">
    <name type="scientific">marine sediment metagenome</name>
    <dbReference type="NCBI Taxonomy" id="412755"/>
    <lineage>
        <taxon>unclassified sequences</taxon>
        <taxon>metagenomes</taxon>
        <taxon>ecological metagenomes</taxon>
    </lineage>
</organism>
<name>A0A0F9NA30_9ZZZZ</name>
<comment type="caution">
    <text evidence="1">The sequence shown here is derived from an EMBL/GenBank/DDBJ whole genome shotgun (WGS) entry which is preliminary data.</text>
</comment>
<protein>
    <submittedName>
        <fullName evidence="1">Uncharacterized protein</fullName>
    </submittedName>
</protein>
<sequence>MKQYRPETLLKWIQTCSIYLGNQRYQLRFELLLAIILSMKDDDFECKELGYDDFKEFITNFKDKTNHIAIEDFYIFDQLNLVPYFYKKDRFFFFYGITERPYESLRIIDWIFLLPSKFSSIELSHIQQLFLQSLTFQTKLLAELKNEFANNSYNIDDFQVPPQDFLEKFCCQFLVPVSVSNDNFVLKLGESSFETLEDLKKLIEGDYFKHLYIKTSKEQYFMLPQLQIELFPSIFLDIIINSSDIENQTFNILRNLISRFRLLCGRFFSPKNFIIAIGNKTERFSMKIDLLILFEDFLLLFKLVNPLSKELSEGINEAHEILENCAKKIQNEEDIYLVGEENHSYRIPTKELHIITIIIFKSLGPGFHQIKLDFKTNFSEQIFSLKDLIAMFELLPSNISFIKYLQEREKYRNKLFNINGINILALYLMNNESIPDSGEQKMLLYPHFWIDYYTKHLFEKYKDNIYELVEKNYPYKYNYVKKWDEEQDLYECFDTYSLQGANIIKTENRLIWIFYPPQHQNLDLDDFRFAMQVVGPMYADYLQRILNPLNEILASYSRYKFHGLYLIPIQMCKNDPKVENFKEIWLKVNLDDPIIVKSFINSNFKLISLVFYDFELWCEKFKNSQKNDNCKYAISQFLRSIIDLFEAELVEQEKTFKTEEFFRMHFKDGEKDYLTIETPAWNPQISKYPPYQKTHQGDQEMVIKHVKAYFREKSIEKREYSPEESKNIYNKVYRFLYEKLREEISSYDLNLLLKAYAELELIEARRYRLLMETGMKSDELLDFNYLKYFRKGLGEIINLSSSTRFLIENILNIGLTGRKKINAIDYGYLQALSSYLVMISQRSDFTHSGVLDNLIQIKDHYKFDEIQEPTTFDYEAYIDKEFKGKIELSRNFLEIEVNQDMQNEKTNSILDDNERDLLTGLETAFLENFGFNFTDMMRVLFILGTSKVETKKQGFFPVIRIKTKDLVNEILKHYKTQFEKIQEISSSESSSITKTVIINIIDYLSLDFKSYKNEDILLQLKLLKKKERLTICPLIKLNKDDEIIFGHECCHVSFNLWRHFILSGVFPFPLSTNSSLSQALNLIHSYRDKSFEDLCGEYVKDVLGENNYILRLKKFNNISEDLPKFPACGEIDLLAINPANKIIFILDAKNYYLKLHPSDIKNQISKFLTKENSDFIKLKKKEQFVSENINLFLDYFKIEDKSEWKIKKAFVIKYNFQSIYVPNYDVDFVFEEDLKTYITKSK</sequence>
<evidence type="ECO:0000313" key="1">
    <source>
        <dbReference type="EMBL" id="KKN16395.1"/>
    </source>
</evidence>
<gene>
    <name evidence="1" type="ORF">LCGC14_0976340</name>
</gene>
<proteinExistence type="predicted"/>